<dbReference type="InterPro" id="IPR001969">
    <property type="entry name" value="Aspartic_peptidase_AS"/>
</dbReference>
<feature type="chain" id="PRO_5043396689" description="Peptidase A1 domain-containing protein" evidence="8">
    <location>
        <begin position="26"/>
        <end position="490"/>
    </location>
</feature>
<dbReference type="InterPro" id="IPR034161">
    <property type="entry name" value="Pepsin-like_plant"/>
</dbReference>
<dbReference type="Pfam" id="PF14543">
    <property type="entry name" value="TAXi_N"/>
    <property type="match status" value="1"/>
</dbReference>
<dbReference type="Gene3D" id="2.40.70.10">
    <property type="entry name" value="Acid Proteases"/>
    <property type="match status" value="2"/>
</dbReference>
<dbReference type="SUPFAM" id="SSF50630">
    <property type="entry name" value="Acid proteases"/>
    <property type="match status" value="1"/>
</dbReference>
<name>A0AAW1XLA3_RUBAR</name>
<evidence type="ECO:0000256" key="3">
    <source>
        <dbReference type="ARBA" id="ARBA00022750"/>
    </source>
</evidence>
<keyword evidence="5" id="KW-0325">Glycoprotein</keyword>
<dbReference type="GO" id="GO:0006508">
    <property type="term" value="P:proteolysis"/>
    <property type="evidence" value="ECO:0007669"/>
    <property type="project" value="UniProtKB-KW"/>
</dbReference>
<comment type="caution">
    <text evidence="10">The sequence shown here is derived from an EMBL/GenBank/DDBJ whole genome shotgun (WGS) entry which is preliminary data.</text>
</comment>
<feature type="domain" description="Peptidase A1" evidence="9">
    <location>
        <begin position="98"/>
        <end position="485"/>
    </location>
</feature>
<accession>A0AAW1XLA3</accession>
<evidence type="ECO:0000256" key="7">
    <source>
        <dbReference type="RuleBase" id="RU000454"/>
    </source>
</evidence>
<evidence type="ECO:0000256" key="4">
    <source>
        <dbReference type="ARBA" id="ARBA00022801"/>
    </source>
</evidence>
<keyword evidence="8" id="KW-0732">Signal</keyword>
<sequence>MKGKTPSSFLFIVSLLSVVVVFVHSNPDDHDDALTLELTHRDSPKWHGNHQRPLKTQRELIKERHLRDVSRQEVKYPLRKDGIAVPMESASDLGLGEYFAEITLGTPPRKFSLIVDTASDLTWISCRYKCGKDCHHRRKRSLGEEGDKGDKVFRADPSASFKPVAGGKGVKLFQADRSSSFKPVTCSSKLCKHGLKDMRAMDYYCPTPSTYCMYNISYLGGNIALGFFGEEVMRAPLTTTGRTLKLRHMVIGCTESVVKGLKGDGILGLGYSFGSVADRTQRNFGPKFSYCLMSLSTHMNVTSYLTFGANKKAAQLPPMTWIDFKVTEPGHYGVNISGISVDGKLLDIPSDTWVWDEVSGGGAIIDSGTTNTWLVEPAYFPVMAEYEKALSKYERVVVDPKELPFGLCFKSAGFDWSSVPKLAIHFENGAVFAPPVNNYFTDIGPGERCVAILPANTYVGSLIGNLFQQNHLWEFNLETQKIGFTPSSCT</sequence>
<dbReference type="PANTHER" id="PTHR47967">
    <property type="entry name" value="OS07G0603500 PROTEIN-RELATED"/>
    <property type="match status" value="1"/>
</dbReference>
<comment type="similarity">
    <text evidence="1 7">Belongs to the peptidase A1 family.</text>
</comment>
<evidence type="ECO:0000313" key="10">
    <source>
        <dbReference type="EMBL" id="KAK9937312.1"/>
    </source>
</evidence>
<organism evidence="10 11">
    <name type="scientific">Rubus argutus</name>
    <name type="common">Southern blackberry</name>
    <dbReference type="NCBI Taxonomy" id="59490"/>
    <lineage>
        <taxon>Eukaryota</taxon>
        <taxon>Viridiplantae</taxon>
        <taxon>Streptophyta</taxon>
        <taxon>Embryophyta</taxon>
        <taxon>Tracheophyta</taxon>
        <taxon>Spermatophyta</taxon>
        <taxon>Magnoliopsida</taxon>
        <taxon>eudicotyledons</taxon>
        <taxon>Gunneridae</taxon>
        <taxon>Pentapetalae</taxon>
        <taxon>rosids</taxon>
        <taxon>fabids</taxon>
        <taxon>Rosales</taxon>
        <taxon>Rosaceae</taxon>
        <taxon>Rosoideae</taxon>
        <taxon>Rosoideae incertae sedis</taxon>
        <taxon>Rubus</taxon>
    </lineage>
</organism>
<dbReference type="AlphaFoldDB" id="A0AAW1XLA3"/>
<dbReference type="Pfam" id="PF14541">
    <property type="entry name" value="TAXi_C"/>
    <property type="match status" value="1"/>
</dbReference>
<dbReference type="InterPro" id="IPR032799">
    <property type="entry name" value="TAXi_C"/>
</dbReference>
<gene>
    <name evidence="10" type="ORF">M0R45_014111</name>
</gene>
<evidence type="ECO:0000259" key="9">
    <source>
        <dbReference type="PROSITE" id="PS51767"/>
    </source>
</evidence>
<dbReference type="PROSITE" id="PS51767">
    <property type="entry name" value="PEPTIDASE_A1"/>
    <property type="match status" value="1"/>
</dbReference>
<evidence type="ECO:0000313" key="11">
    <source>
        <dbReference type="Proteomes" id="UP001457282"/>
    </source>
</evidence>
<dbReference type="PRINTS" id="PR00792">
    <property type="entry name" value="PEPSIN"/>
</dbReference>
<protein>
    <recommendedName>
        <fullName evidence="9">Peptidase A1 domain-containing protein</fullName>
    </recommendedName>
</protein>
<evidence type="ECO:0000256" key="8">
    <source>
        <dbReference type="SAM" id="SignalP"/>
    </source>
</evidence>
<keyword evidence="2 7" id="KW-0645">Protease</keyword>
<evidence type="ECO:0000256" key="2">
    <source>
        <dbReference type="ARBA" id="ARBA00022670"/>
    </source>
</evidence>
<dbReference type="EMBL" id="JBEDUW010000003">
    <property type="protein sequence ID" value="KAK9937312.1"/>
    <property type="molecule type" value="Genomic_DNA"/>
</dbReference>
<feature type="active site" evidence="6">
    <location>
        <position position="366"/>
    </location>
</feature>
<dbReference type="CDD" id="cd05476">
    <property type="entry name" value="pepsin_A_like_plant"/>
    <property type="match status" value="1"/>
</dbReference>
<keyword evidence="4 7" id="KW-0378">Hydrolase</keyword>
<dbReference type="Proteomes" id="UP001457282">
    <property type="component" value="Unassembled WGS sequence"/>
</dbReference>
<proteinExistence type="inferred from homology"/>
<keyword evidence="11" id="KW-1185">Reference proteome</keyword>
<dbReference type="InterPro" id="IPR051708">
    <property type="entry name" value="Plant_Aspart_Prot_A1"/>
</dbReference>
<dbReference type="PANTHER" id="PTHR47967:SF69">
    <property type="entry name" value="ASPARTIC PROTEINASE NANA, CHLOROPLAST"/>
    <property type="match status" value="1"/>
</dbReference>
<evidence type="ECO:0000256" key="5">
    <source>
        <dbReference type="ARBA" id="ARBA00023180"/>
    </source>
</evidence>
<dbReference type="GO" id="GO:0004190">
    <property type="term" value="F:aspartic-type endopeptidase activity"/>
    <property type="evidence" value="ECO:0007669"/>
    <property type="project" value="UniProtKB-KW"/>
</dbReference>
<dbReference type="FunFam" id="2.40.70.10:FF:000033">
    <property type="entry name" value="Aspartyl protease family protein"/>
    <property type="match status" value="1"/>
</dbReference>
<evidence type="ECO:0000256" key="6">
    <source>
        <dbReference type="PIRSR" id="PIRSR601461-1"/>
    </source>
</evidence>
<dbReference type="InterPro" id="IPR001461">
    <property type="entry name" value="Aspartic_peptidase_A1"/>
</dbReference>
<dbReference type="InterPro" id="IPR033121">
    <property type="entry name" value="PEPTIDASE_A1"/>
</dbReference>
<dbReference type="PROSITE" id="PS00141">
    <property type="entry name" value="ASP_PROTEASE"/>
    <property type="match status" value="1"/>
</dbReference>
<dbReference type="InterPro" id="IPR021109">
    <property type="entry name" value="Peptidase_aspartic_dom_sf"/>
</dbReference>
<evidence type="ECO:0000256" key="1">
    <source>
        <dbReference type="ARBA" id="ARBA00007447"/>
    </source>
</evidence>
<reference evidence="10 11" key="1">
    <citation type="journal article" date="2023" name="G3 (Bethesda)">
        <title>A chromosome-length genome assembly and annotation of blackberry (Rubus argutus, cv. 'Hillquist').</title>
        <authorList>
            <person name="Bruna T."/>
            <person name="Aryal R."/>
            <person name="Dudchenko O."/>
            <person name="Sargent D.J."/>
            <person name="Mead D."/>
            <person name="Buti M."/>
            <person name="Cavallini A."/>
            <person name="Hytonen T."/>
            <person name="Andres J."/>
            <person name="Pham M."/>
            <person name="Weisz D."/>
            <person name="Mascagni F."/>
            <person name="Usai G."/>
            <person name="Natali L."/>
            <person name="Bassil N."/>
            <person name="Fernandez G.E."/>
            <person name="Lomsadze A."/>
            <person name="Armour M."/>
            <person name="Olukolu B."/>
            <person name="Poorten T."/>
            <person name="Britton C."/>
            <person name="Davik J."/>
            <person name="Ashrafi H."/>
            <person name="Aiden E.L."/>
            <person name="Borodovsky M."/>
            <person name="Worthington M."/>
        </authorList>
    </citation>
    <scope>NUCLEOTIDE SEQUENCE [LARGE SCALE GENOMIC DNA]</scope>
    <source>
        <strain evidence="10">PI 553951</strain>
    </source>
</reference>
<keyword evidence="3 7" id="KW-0064">Aspartyl protease</keyword>
<feature type="active site" evidence="6">
    <location>
        <position position="116"/>
    </location>
</feature>
<dbReference type="InterPro" id="IPR032861">
    <property type="entry name" value="TAXi_N"/>
</dbReference>
<feature type="signal peptide" evidence="8">
    <location>
        <begin position="1"/>
        <end position="25"/>
    </location>
</feature>